<dbReference type="InterPro" id="IPR036390">
    <property type="entry name" value="WH_DNA-bd_sf"/>
</dbReference>
<dbReference type="InterPro" id="IPR011991">
    <property type="entry name" value="ArsR-like_HTH"/>
</dbReference>
<comment type="caution">
    <text evidence="5">The sequence shown here is derived from an EMBL/GenBank/DDBJ whole genome shotgun (WGS) entry which is preliminary data.</text>
</comment>
<dbReference type="PROSITE" id="PS50987">
    <property type="entry name" value="HTH_ARSR_2"/>
    <property type="match status" value="1"/>
</dbReference>
<dbReference type="InterPro" id="IPR051081">
    <property type="entry name" value="HTH_MetalResp_TranReg"/>
</dbReference>
<feature type="domain" description="HTH arsR-type" evidence="4">
    <location>
        <begin position="1"/>
        <end position="97"/>
    </location>
</feature>
<dbReference type="EMBL" id="RCUY01000015">
    <property type="protein sequence ID" value="RLP79275.1"/>
    <property type="molecule type" value="Genomic_DNA"/>
</dbReference>
<dbReference type="NCBIfam" id="NF033788">
    <property type="entry name" value="HTH_metalloreg"/>
    <property type="match status" value="1"/>
</dbReference>
<organism evidence="5 6">
    <name type="scientific">Mycetocola lacteus</name>
    <dbReference type="NCBI Taxonomy" id="76637"/>
    <lineage>
        <taxon>Bacteria</taxon>
        <taxon>Bacillati</taxon>
        <taxon>Actinomycetota</taxon>
        <taxon>Actinomycetes</taxon>
        <taxon>Micrococcales</taxon>
        <taxon>Microbacteriaceae</taxon>
        <taxon>Mycetocola</taxon>
    </lineage>
</organism>
<dbReference type="Gene3D" id="1.10.10.10">
    <property type="entry name" value="Winged helix-like DNA-binding domain superfamily/Winged helix DNA-binding domain"/>
    <property type="match status" value="1"/>
</dbReference>
<dbReference type="PANTHER" id="PTHR33154">
    <property type="entry name" value="TRANSCRIPTIONAL REGULATOR, ARSR FAMILY"/>
    <property type="match status" value="1"/>
</dbReference>
<dbReference type="InterPro" id="IPR036388">
    <property type="entry name" value="WH-like_DNA-bd_sf"/>
</dbReference>
<dbReference type="PANTHER" id="PTHR33154:SF33">
    <property type="entry name" value="TRANSCRIPTIONAL REPRESSOR SDPR"/>
    <property type="match status" value="1"/>
</dbReference>
<keyword evidence="3" id="KW-0804">Transcription</keyword>
<gene>
    <name evidence="5" type="ORF">D9V34_15895</name>
</gene>
<dbReference type="Proteomes" id="UP000269438">
    <property type="component" value="Unassembled WGS sequence"/>
</dbReference>
<dbReference type="GO" id="GO:0003677">
    <property type="term" value="F:DNA binding"/>
    <property type="evidence" value="ECO:0007669"/>
    <property type="project" value="UniProtKB-KW"/>
</dbReference>
<evidence type="ECO:0000256" key="1">
    <source>
        <dbReference type="ARBA" id="ARBA00023015"/>
    </source>
</evidence>
<accession>A0A3L7AH53</accession>
<evidence type="ECO:0000259" key="4">
    <source>
        <dbReference type="PROSITE" id="PS50987"/>
    </source>
</evidence>
<proteinExistence type="predicted"/>
<keyword evidence="2" id="KW-0238">DNA-binding</keyword>
<dbReference type="CDD" id="cd00090">
    <property type="entry name" value="HTH_ARSR"/>
    <property type="match status" value="1"/>
</dbReference>
<evidence type="ECO:0000256" key="2">
    <source>
        <dbReference type="ARBA" id="ARBA00023125"/>
    </source>
</evidence>
<dbReference type="AlphaFoldDB" id="A0A3L7AH53"/>
<evidence type="ECO:0000313" key="6">
    <source>
        <dbReference type="Proteomes" id="UP000269438"/>
    </source>
</evidence>
<reference evidence="5 6" key="1">
    <citation type="submission" date="2018-10" db="EMBL/GenBank/DDBJ databases">
        <authorList>
            <person name="Li J."/>
        </authorList>
    </citation>
    <scope>NUCLEOTIDE SEQUENCE [LARGE SCALE GENOMIC DNA]</scope>
    <source>
        <strain evidence="5 6">JCM 11654</strain>
    </source>
</reference>
<dbReference type="RefSeq" id="WP_121689444.1">
    <property type="nucleotide sequence ID" value="NZ_RCUY01000015.1"/>
</dbReference>
<evidence type="ECO:0000256" key="3">
    <source>
        <dbReference type="ARBA" id="ARBA00023163"/>
    </source>
</evidence>
<dbReference type="SMART" id="SM00418">
    <property type="entry name" value="HTH_ARSR"/>
    <property type="match status" value="1"/>
</dbReference>
<name>A0A3L7AH53_9MICO</name>
<sequence length="150" mass="15959">MADIFDVIADATRRDILNLLHQRSQAEIGTGEQGTSVSEIVTALGLSQPTVSKHLKVLREANLVTVREEGQHRFYRLSPDPLEDVEDWLLPLLGGEAVTEDVLTLAASLPAQARQVADAIGQAAAAGTHRVESAVQAVVKKLGGNKGSDS</sequence>
<keyword evidence="6" id="KW-1185">Reference proteome</keyword>
<dbReference type="Pfam" id="PF12840">
    <property type="entry name" value="HTH_20"/>
    <property type="match status" value="1"/>
</dbReference>
<protein>
    <submittedName>
        <fullName evidence="5">ArsR family transcriptional regulator</fullName>
    </submittedName>
</protein>
<dbReference type="SUPFAM" id="SSF46785">
    <property type="entry name" value="Winged helix' DNA-binding domain"/>
    <property type="match status" value="1"/>
</dbReference>
<keyword evidence="1" id="KW-0805">Transcription regulation</keyword>
<dbReference type="GO" id="GO:0003700">
    <property type="term" value="F:DNA-binding transcription factor activity"/>
    <property type="evidence" value="ECO:0007669"/>
    <property type="project" value="InterPro"/>
</dbReference>
<evidence type="ECO:0000313" key="5">
    <source>
        <dbReference type="EMBL" id="RLP79275.1"/>
    </source>
</evidence>
<dbReference type="InterPro" id="IPR001845">
    <property type="entry name" value="HTH_ArsR_DNA-bd_dom"/>
</dbReference>
<dbReference type="OrthoDB" id="3628603at2"/>